<evidence type="ECO:0000256" key="11">
    <source>
        <dbReference type="ARBA" id="ARBA00048336"/>
    </source>
</evidence>
<dbReference type="InterPro" id="IPR051918">
    <property type="entry name" value="STPP_CPPED1"/>
</dbReference>
<comment type="caution">
    <text evidence="13">The sequence shown here is derived from an EMBL/GenBank/DDBJ whole genome shotgun (WGS) entry which is preliminary data.</text>
</comment>
<comment type="cofactor">
    <cofactor evidence="1">
        <name>a divalent metal cation</name>
        <dbReference type="ChEBI" id="CHEBI:60240"/>
    </cofactor>
</comment>
<evidence type="ECO:0000256" key="6">
    <source>
        <dbReference type="ARBA" id="ARBA00022490"/>
    </source>
</evidence>
<dbReference type="EMBL" id="JAWJWF010000051">
    <property type="protein sequence ID" value="KAK6617566.1"/>
    <property type="molecule type" value="Genomic_DNA"/>
</dbReference>
<dbReference type="InterPro" id="IPR004843">
    <property type="entry name" value="Calcineurin-like_PHP"/>
</dbReference>
<organism evidence="13 14">
    <name type="scientific">Polyplax serrata</name>
    <name type="common">Common mouse louse</name>
    <dbReference type="NCBI Taxonomy" id="468196"/>
    <lineage>
        <taxon>Eukaryota</taxon>
        <taxon>Metazoa</taxon>
        <taxon>Ecdysozoa</taxon>
        <taxon>Arthropoda</taxon>
        <taxon>Hexapoda</taxon>
        <taxon>Insecta</taxon>
        <taxon>Pterygota</taxon>
        <taxon>Neoptera</taxon>
        <taxon>Paraneoptera</taxon>
        <taxon>Psocodea</taxon>
        <taxon>Troctomorpha</taxon>
        <taxon>Phthiraptera</taxon>
        <taxon>Anoplura</taxon>
        <taxon>Polyplacidae</taxon>
        <taxon>Polyplax</taxon>
    </lineage>
</organism>
<accession>A0ABR1AE80</accession>
<keyword evidence="8" id="KW-0378">Hydrolase</keyword>
<reference evidence="13 14" key="1">
    <citation type="submission" date="2023-09" db="EMBL/GenBank/DDBJ databases">
        <title>Genomes of two closely related lineages of the louse Polyplax serrata with different host specificities.</title>
        <authorList>
            <person name="Martinu J."/>
            <person name="Tarabai H."/>
            <person name="Stefka J."/>
            <person name="Hypsa V."/>
        </authorList>
    </citation>
    <scope>NUCLEOTIDE SEQUENCE [LARGE SCALE GENOMIC DNA]</scope>
    <source>
        <strain evidence="13">98ZLc_SE</strain>
    </source>
</reference>
<sequence length="677" mass="76721">MNSSGSRFLLAANRKFQAFEEDVEKNWNGEFFFVQGADTQFGLIARELENKNVITWEKEIELTEKIINQINQMRPKPRFFVICGDLCDAMPDTELAMRKQQEADFKKLFEKLDKDIPLICICGNHDVGNTPTKETLELYKSSFGDDYFSFWCGGILFLAINSQFFFDSSKVPDLAVEQEKWIEKKLTEAENKRIIVFQHIPWFLKSDDEEDNYFNIGINLRKKWLDKFKKAGVEGIFCGHYHRNAGGVYNGMQLVVTSAVGGQLGDDKSGARIIKVQSHCIEHKYYEINLKSNDETVKELENLKGFIGVGESPAKDEVSVTKSRVSFFVDDNGKKTGQLKLKNEVDKNGKVVAKVQEEVGVVNNKGEPPQSMTKTEIEIPSKGIHDFFVKTGPRAKGSQGKTVDRQNEVEKNTFSGGIGYGPLDMAEYIYWTGDEKNVALMIEQFLQKGLISRQEAINFLQSIKLNLDFMEARDKNLQKFDKKSLLNAAKSSSYELPMSPVNYEKTDQEYNKLRNSIAFDPKPSKSAFKASSGSNDNEEAMERLRLADQLYKEYSLEEIIYQLAKVMFTQSLGKGNTEAQNALHKLVTFFQKEVKNGQVSRNLERKLLVVLFAALTDTLSEQTESMFSERESLLNNIGSYSLGAGVMSELEDGANVKGDLQKKNDIKSTAESFKKLE</sequence>
<evidence type="ECO:0000256" key="1">
    <source>
        <dbReference type="ARBA" id="ARBA00001968"/>
    </source>
</evidence>
<evidence type="ECO:0000256" key="3">
    <source>
        <dbReference type="ARBA" id="ARBA00010567"/>
    </source>
</evidence>
<comment type="catalytic activity">
    <reaction evidence="11">
        <text>O-phospho-L-threonyl-[protein] + H2O = L-threonyl-[protein] + phosphate</text>
        <dbReference type="Rhea" id="RHEA:47004"/>
        <dbReference type="Rhea" id="RHEA-COMP:11060"/>
        <dbReference type="Rhea" id="RHEA-COMP:11605"/>
        <dbReference type="ChEBI" id="CHEBI:15377"/>
        <dbReference type="ChEBI" id="CHEBI:30013"/>
        <dbReference type="ChEBI" id="CHEBI:43474"/>
        <dbReference type="ChEBI" id="CHEBI:61977"/>
        <dbReference type="EC" id="3.1.3.16"/>
    </reaction>
</comment>
<dbReference type="InterPro" id="IPR029052">
    <property type="entry name" value="Metallo-depent_PP-like"/>
</dbReference>
<dbReference type="CDD" id="cd07395">
    <property type="entry name" value="MPP_CSTP1"/>
    <property type="match status" value="1"/>
</dbReference>
<evidence type="ECO:0000256" key="8">
    <source>
        <dbReference type="ARBA" id="ARBA00022801"/>
    </source>
</evidence>
<dbReference type="Gene3D" id="3.60.21.10">
    <property type="match status" value="1"/>
</dbReference>
<keyword evidence="14" id="KW-1185">Reference proteome</keyword>
<evidence type="ECO:0000259" key="12">
    <source>
        <dbReference type="Pfam" id="PF00149"/>
    </source>
</evidence>
<comment type="catalytic activity">
    <reaction evidence="10">
        <text>O-phospho-L-seryl-[protein] + H2O = L-seryl-[protein] + phosphate</text>
        <dbReference type="Rhea" id="RHEA:20629"/>
        <dbReference type="Rhea" id="RHEA-COMP:9863"/>
        <dbReference type="Rhea" id="RHEA-COMP:11604"/>
        <dbReference type="ChEBI" id="CHEBI:15377"/>
        <dbReference type="ChEBI" id="CHEBI:29999"/>
        <dbReference type="ChEBI" id="CHEBI:43474"/>
        <dbReference type="ChEBI" id="CHEBI:83421"/>
        <dbReference type="EC" id="3.1.3.16"/>
    </reaction>
</comment>
<evidence type="ECO:0000256" key="10">
    <source>
        <dbReference type="ARBA" id="ARBA00047761"/>
    </source>
</evidence>
<evidence type="ECO:0000313" key="13">
    <source>
        <dbReference type="EMBL" id="KAK6617566.1"/>
    </source>
</evidence>
<dbReference type="SUPFAM" id="SSF56300">
    <property type="entry name" value="Metallo-dependent phosphatases"/>
    <property type="match status" value="1"/>
</dbReference>
<evidence type="ECO:0000256" key="7">
    <source>
        <dbReference type="ARBA" id="ARBA00022723"/>
    </source>
</evidence>
<feature type="domain" description="Calcineurin-like phosphoesterase" evidence="12">
    <location>
        <begin position="61"/>
        <end position="243"/>
    </location>
</feature>
<evidence type="ECO:0000256" key="9">
    <source>
        <dbReference type="ARBA" id="ARBA00032900"/>
    </source>
</evidence>
<dbReference type="PANTHER" id="PTHR43143:SF1">
    <property type="entry name" value="SERINE_THREONINE-PROTEIN PHOSPHATASE CPPED1"/>
    <property type="match status" value="1"/>
</dbReference>
<dbReference type="Pfam" id="PF00149">
    <property type="entry name" value="Metallophos"/>
    <property type="match status" value="1"/>
</dbReference>
<keyword evidence="7" id="KW-0479">Metal-binding</keyword>
<comment type="subcellular location">
    <subcellularLocation>
        <location evidence="2">Cytoplasm</location>
    </subcellularLocation>
</comment>
<dbReference type="EC" id="3.1.3.16" evidence="4"/>
<comment type="similarity">
    <text evidence="3">Belongs to the metallophosphoesterase superfamily. CPPED1 family.</text>
</comment>
<dbReference type="InterPro" id="IPR041867">
    <property type="entry name" value="MPP_CSTP1"/>
</dbReference>
<dbReference type="PANTHER" id="PTHR43143">
    <property type="entry name" value="METALLOPHOSPHOESTERASE, CALCINEURIN SUPERFAMILY"/>
    <property type="match status" value="1"/>
</dbReference>
<evidence type="ECO:0000313" key="14">
    <source>
        <dbReference type="Proteomes" id="UP001359485"/>
    </source>
</evidence>
<evidence type="ECO:0000256" key="4">
    <source>
        <dbReference type="ARBA" id="ARBA00013081"/>
    </source>
</evidence>
<protein>
    <recommendedName>
        <fullName evidence="5">Serine/threonine-protein phosphatase CPPED1</fullName>
        <ecNumber evidence="4">3.1.3.16</ecNumber>
    </recommendedName>
    <alternativeName>
        <fullName evidence="9">Calcineurin-like phosphoesterase domain-containing protein 1</fullName>
    </alternativeName>
</protein>
<gene>
    <name evidence="13" type="ORF">RUM44_005154</name>
</gene>
<name>A0ABR1AE80_POLSC</name>
<evidence type="ECO:0000256" key="2">
    <source>
        <dbReference type="ARBA" id="ARBA00004496"/>
    </source>
</evidence>
<keyword evidence="6" id="KW-0963">Cytoplasm</keyword>
<proteinExistence type="inferred from homology"/>
<evidence type="ECO:0000256" key="5">
    <source>
        <dbReference type="ARBA" id="ARBA00013356"/>
    </source>
</evidence>
<dbReference type="Proteomes" id="UP001359485">
    <property type="component" value="Unassembled WGS sequence"/>
</dbReference>